<dbReference type="PANTHER" id="PTHR46658:SF1">
    <property type="entry name" value="CYS OR MET METABOLISM PYRIDOXAL-PHOSPHATE-DEPENDENT ENZYME"/>
    <property type="match status" value="1"/>
</dbReference>
<dbReference type="Gene3D" id="3.90.1150.60">
    <property type="entry name" value="Methioning gamme-lyase, C-terminal domain"/>
    <property type="match status" value="1"/>
</dbReference>
<dbReference type="eggNOG" id="COG4100">
    <property type="taxonomic scope" value="Bacteria"/>
</dbReference>
<dbReference type="InterPro" id="IPR009651">
    <property type="entry name" value="Met_g_lyase_put"/>
</dbReference>
<dbReference type="InterPro" id="IPR015421">
    <property type="entry name" value="PyrdxlP-dep_Trfase_major"/>
</dbReference>
<gene>
    <name evidence="1" type="ORF">HMPREF9225_1701</name>
</gene>
<keyword evidence="2" id="KW-1185">Reference proteome</keyword>
<organism evidence="1 2">
    <name type="scientific">Peptoniphilus duerdenii ATCC BAA-1640</name>
    <dbReference type="NCBI Taxonomy" id="862517"/>
    <lineage>
        <taxon>Bacteria</taxon>
        <taxon>Bacillati</taxon>
        <taxon>Bacillota</taxon>
        <taxon>Tissierellia</taxon>
        <taxon>Tissierellales</taxon>
        <taxon>Peptoniphilaceae</taxon>
        <taxon>Peptoniphilus</taxon>
    </lineage>
</organism>
<dbReference type="STRING" id="862517.HMPREF9225_1701"/>
<evidence type="ECO:0000313" key="2">
    <source>
        <dbReference type="Proteomes" id="UP000003280"/>
    </source>
</evidence>
<dbReference type="Pfam" id="PF06838">
    <property type="entry name" value="Met_gamma_lyase"/>
    <property type="match status" value="1"/>
</dbReference>
<dbReference type="RefSeq" id="WP_008902476.1">
    <property type="nucleotide sequence ID" value="NZ_GL397071.1"/>
</dbReference>
<dbReference type="Gene3D" id="3.40.640.10">
    <property type="entry name" value="Type I PLP-dependent aspartate aminotransferase-like (Major domain)"/>
    <property type="match status" value="1"/>
</dbReference>
<name>E0NNG2_9FIRM</name>
<accession>E0NNG2</accession>
<dbReference type="EMBL" id="AEEH01000048">
    <property type="protein sequence ID" value="EFM24835.1"/>
    <property type="molecule type" value="Genomic_DNA"/>
</dbReference>
<dbReference type="OrthoDB" id="9764766at2"/>
<proteinExistence type="predicted"/>
<dbReference type="HOGENOM" id="CLU_037803_3_0_9"/>
<dbReference type="PANTHER" id="PTHR46658">
    <property type="entry name" value="CYS OR MET METABOLISM PYRIDOXAL-PHOSPHATE-DEPENDENT ENZYME"/>
    <property type="match status" value="1"/>
</dbReference>
<comment type="caution">
    <text evidence="1">The sequence shown here is derived from an EMBL/GenBank/DDBJ whole genome shotgun (WGS) entry which is preliminary data.</text>
</comment>
<dbReference type="SUPFAM" id="SSF53383">
    <property type="entry name" value="PLP-dependent transferases"/>
    <property type="match status" value="1"/>
</dbReference>
<dbReference type="InterPro" id="IPR015424">
    <property type="entry name" value="PyrdxlP-dep_Trfase"/>
</dbReference>
<dbReference type="Proteomes" id="UP000003280">
    <property type="component" value="Unassembled WGS sequence"/>
</dbReference>
<dbReference type="AlphaFoldDB" id="E0NNG2"/>
<sequence length="441" mass="49402">MKIERKFSKKLKESFFNLINESYGVSREIYDFVQIRESEVFKEMEYLKEIKEYNQLKILKAMQNNNLAATDFNWTTGYGYGDIGRDKVEAIYTDVFKAQSTLVRPNIVSGTHAISLALLSNLKAGDHLLYITGKPYDTLLKVIGVTGEEPGSMKDIGIEFSYAELENGVVSFENVKEKFQDNTKIVAIQRSTGYSDRRALTIDEIEDAINIVRKINKDVIIFIDNCYGEFTDYKEPLEVGADLMAGSLIKNPGGGLAFSGGYVAGREDLVERCANRLTAPGIGRECGLTFGMTRQILQGLFIAPKVVYDALLGANLVSKCFEKMGFNSIPKSTDKRSDIVTAIELKDRRLVEIFCEAVQDSSPVDSQFTPVAWDMPGYEDQVIMAAGDFIEGSSIELSADGPMREPYYVYFQGGLTYDHVKIAVLNILNKIRESGEFDYEF</sequence>
<reference evidence="1 2" key="1">
    <citation type="submission" date="2010-07" db="EMBL/GenBank/DDBJ databases">
        <authorList>
            <person name="Muzny D."/>
            <person name="Qin X."/>
            <person name="Deng J."/>
            <person name="Jiang H."/>
            <person name="Liu Y."/>
            <person name="Qu J."/>
            <person name="Song X.-Z."/>
            <person name="Zhang L."/>
            <person name="Thornton R."/>
            <person name="Coyle M."/>
            <person name="Francisco L."/>
            <person name="Jackson L."/>
            <person name="Javaid M."/>
            <person name="Korchina V."/>
            <person name="Kovar C."/>
            <person name="Mata R."/>
            <person name="Mathew T."/>
            <person name="Ngo R."/>
            <person name="Nguyen L."/>
            <person name="Nguyen N."/>
            <person name="Okwuonu G."/>
            <person name="Ongeri F."/>
            <person name="Pham C."/>
            <person name="Simmons D."/>
            <person name="Wilczek-Boney K."/>
            <person name="Hale W."/>
            <person name="Jakkamsetti A."/>
            <person name="Pham P."/>
            <person name="Ruth R."/>
            <person name="San Lucas F."/>
            <person name="Warren J."/>
            <person name="Zhang J."/>
            <person name="Zhao Z."/>
            <person name="Zhou C."/>
            <person name="Zhu D."/>
            <person name="Lee S."/>
            <person name="Bess C."/>
            <person name="Blankenburg K."/>
            <person name="Forbes L."/>
            <person name="Fu Q."/>
            <person name="Gubbala S."/>
            <person name="Hirani K."/>
            <person name="Jayaseelan J.C."/>
            <person name="Lara F."/>
            <person name="Munidasa M."/>
            <person name="Palculict T."/>
            <person name="Patil S."/>
            <person name="Pu L.-L."/>
            <person name="Saada N."/>
            <person name="Tang L."/>
            <person name="Weissenberger G."/>
            <person name="Zhu Y."/>
            <person name="Hemphill L."/>
            <person name="Shang Y."/>
            <person name="Youmans B."/>
            <person name="Ayvaz T."/>
            <person name="Ross M."/>
            <person name="Santibanez J."/>
            <person name="Aqrawi P."/>
            <person name="Gross S."/>
            <person name="Joshi V."/>
            <person name="Fowler G."/>
            <person name="Nazareth L."/>
            <person name="Reid J."/>
            <person name="Worley K."/>
            <person name="Petrosino J."/>
            <person name="Highlander S."/>
            <person name="Gibbs R."/>
        </authorList>
    </citation>
    <scope>NUCLEOTIDE SEQUENCE [LARGE SCALE GENOMIC DNA]</scope>
    <source>
        <strain evidence="1 2">ATCC BAA-1640</strain>
    </source>
</reference>
<protein>
    <submittedName>
        <fullName evidence="1">Aluminum resistance protein</fullName>
    </submittedName>
</protein>
<evidence type="ECO:0000313" key="1">
    <source>
        <dbReference type="EMBL" id="EFM24835.1"/>
    </source>
</evidence>